<dbReference type="STRING" id="655015.B1812_00760"/>
<evidence type="ECO:0000256" key="8">
    <source>
        <dbReference type="ARBA" id="ARBA00022989"/>
    </source>
</evidence>
<keyword evidence="7" id="KW-0653">Protein transport</keyword>
<keyword evidence="3" id="KW-0813">Transport</keyword>
<evidence type="ECO:0000256" key="9">
    <source>
        <dbReference type="ARBA" id="ARBA00023136"/>
    </source>
</evidence>
<evidence type="ECO:0000313" key="13">
    <source>
        <dbReference type="EMBL" id="ARN79840.1"/>
    </source>
</evidence>
<keyword evidence="6 11" id="KW-0812">Transmembrane</keyword>
<dbReference type="InterPro" id="IPR006260">
    <property type="entry name" value="TonB/TolA_C"/>
</dbReference>
<organism evidence="13 14">
    <name type="scientific">Methylocystis bryophila</name>
    <dbReference type="NCBI Taxonomy" id="655015"/>
    <lineage>
        <taxon>Bacteria</taxon>
        <taxon>Pseudomonadati</taxon>
        <taxon>Pseudomonadota</taxon>
        <taxon>Alphaproteobacteria</taxon>
        <taxon>Hyphomicrobiales</taxon>
        <taxon>Methylocystaceae</taxon>
        <taxon>Methylocystis</taxon>
    </lineage>
</organism>
<dbReference type="GO" id="GO:0098797">
    <property type="term" value="C:plasma membrane protein complex"/>
    <property type="evidence" value="ECO:0007669"/>
    <property type="project" value="TreeGrafter"/>
</dbReference>
<dbReference type="OrthoDB" id="8265014at2"/>
<dbReference type="Proteomes" id="UP000193978">
    <property type="component" value="Chromosome"/>
</dbReference>
<dbReference type="GO" id="GO:0055085">
    <property type="term" value="P:transmembrane transport"/>
    <property type="evidence" value="ECO:0007669"/>
    <property type="project" value="InterPro"/>
</dbReference>
<reference evidence="13 14" key="1">
    <citation type="submission" date="2017-02" db="EMBL/GenBank/DDBJ databases">
        <authorList>
            <person name="Peterson S.W."/>
        </authorList>
    </citation>
    <scope>NUCLEOTIDE SEQUENCE [LARGE SCALE GENOMIC DNA]</scope>
    <source>
        <strain evidence="13 14">S285</strain>
    </source>
</reference>
<dbReference type="GO" id="GO:0031992">
    <property type="term" value="F:energy transducer activity"/>
    <property type="evidence" value="ECO:0007669"/>
    <property type="project" value="TreeGrafter"/>
</dbReference>
<dbReference type="AlphaFoldDB" id="A0A1W6MQF5"/>
<dbReference type="Pfam" id="PF03544">
    <property type="entry name" value="TonB_C"/>
    <property type="match status" value="1"/>
</dbReference>
<comment type="subcellular location">
    <subcellularLocation>
        <location evidence="1">Cell inner membrane</location>
        <topology evidence="1">Single-pass membrane protein</topology>
        <orientation evidence="1">Periplasmic side</orientation>
    </subcellularLocation>
</comment>
<feature type="compositionally biased region" description="Low complexity" evidence="10">
    <location>
        <begin position="59"/>
        <end position="70"/>
    </location>
</feature>
<dbReference type="InterPro" id="IPR037682">
    <property type="entry name" value="TonB_C"/>
</dbReference>
<dbReference type="RefSeq" id="WP_085769887.1">
    <property type="nucleotide sequence ID" value="NZ_AP027149.1"/>
</dbReference>
<keyword evidence="9 11" id="KW-0472">Membrane</keyword>
<keyword evidence="4" id="KW-1003">Cell membrane</keyword>
<evidence type="ECO:0000256" key="6">
    <source>
        <dbReference type="ARBA" id="ARBA00022692"/>
    </source>
</evidence>
<evidence type="ECO:0000256" key="2">
    <source>
        <dbReference type="ARBA" id="ARBA00006555"/>
    </source>
</evidence>
<evidence type="ECO:0000256" key="1">
    <source>
        <dbReference type="ARBA" id="ARBA00004383"/>
    </source>
</evidence>
<name>A0A1W6MQF5_9HYPH</name>
<keyword evidence="5" id="KW-0997">Cell inner membrane</keyword>
<dbReference type="InterPro" id="IPR051045">
    <property type="entry name" value="TonB-dependent_transducer"/>
</dbReference>
<dbReference type="GO" id="GO:0015031">
    <property type="term" value="P:protein transport"/>
    <property type="evidence" value="ECO:0007669"/>
    <property type="project" value="UniProtKB-KW"/>
</dbReference>
<keyword evidence="8 11" id="KW-1133">Transmembrane helix</keyword>
<feature type="domain" description="TonB C-terminal" evidence="12">
    <location>
        <begin position="142"/>
        <end position="229"/>
    </location>
</feature>
<evidence type="ECO:0000256" key="3">
    <source>
        <dbReference type="ARBA" id="ARBA00022448"/>
    </source>
</evidence>
<evidence type="ECO:0000256" key="5">
    <source>
        <dbReference type="ARBA" id="ARBA00022519"/>
    </source>
</evidence>
<evidence type="ECO:0000256" key="10">
    <source>
        <dbReference type="SAM" id="MobiDB-lite"/>
    </source>
</evidence>
<dbReference type="SUPFAM" id="SSF74653">
    <property type="entry name" value="TolA/TonB C-terminal domain"/>
    <property type="match status" value="1"/>
</dbReference>
<dbReference type="PANTHER" id="PTHR33446">
    <property type="entry name" value="PROTEIN TONB-RELATED"/>
    <property type="match status" value="1"/>
</dbReference>
<evidence type="ECO:0000256" key="11">
    <source>
        <dbReference type="SAM" id="Phobius"/>
    </source>
</evidence>
<evidence type="ECO:0000256" key="7">
    <source>
        <dbReference type="ARBA" id="ARBA00022927"/>
    </source>
</evidence>
<feature type="transmembrane region" description="Helical" evidence="11">
    <location>
        <begin position="7"/>
        <end position="27"/>
    </location>
</feature>
<feature type="region of interest" description="Disordered" evidence="10">
    <location>
        <begin position="50"/>
        <end position="129"/>
    </location>
</feature>
<dbReference type="NCBIfam" id="TIGR01352">
    <property type="entry name" value="tonB_Cterm"/>
    <property type="match status" value="1"/>
</dbReference>
<dbReference type="PROSITE" id="PS52015">
    <property type="entry name" value="TONB_CTD"/>
    <property type="match status" value="1"/>
</dbReference>
<proteinExistence type="inferred from homology"/>
<feature type="compositionally biased region" description="Polar residues" evidence="10">
    <location>
        <begin position="113"/>
        <end position="123"/>
    </location>
</feature>
<gene>
    <name evidence="13" type="ORF">B1812_00760</name>
</gene>
<comment type="similarity">
    <text evidence="2">Belongs to the TonB family.</text>
</comment>
<keyword evidence="14" id="KW-1185">Reference proteome</keyword>
<evidence type="ECO:0000313" key="14">
    <source>
        <dbReference type="Proteomes" id="UP000193978"/>
    </source>
</evidence>
<protein>
    <recommendedName>
        <fullName evidence="12">TonB C-terminal domain-containing protein</fullName>
    </recommendedName>
</protein>
<dbReference type="EMBL" id="CP019948">
    <property type="protein sequence ID" value="ARN79840.1"/>
    <property type="molecule type" value="Genomic_DNA"/>
</dbReference>
<evidence type="ECO:0000256" key="4">
    <source>
        <dbReference type="ARBA" id="ARBA00022475"/>
    </source>
</evidence>
<accession>A0A1W6MQF5</accession>
<evidence type="ECO:0000259" key="12">
    <source>
        <dbReference type="PROSITE" id="PS52015"/>
    </source>
</evidence>
<sequence length="229" mass="24533">MKLTIERAFGVSLIIHAVIILLLMIAMTAKEDDSDETLVVDLKGVIADDQSEEKVTEQTAGSSASPATSAQKTQLAQAGEKRQSDETPTEAGPAIGAKPERAAAAKPAPDSPGSVNIRGSEQQQEAHKLRSRIENFIDPLKAYVKALTKRVESKLAYPEAGRRVGLHGWPIVSFTILQGGALRADSLKLVTSSGSPKLDETALQTIRACAPFEPPPREITLKMTVIYGH</sequence>
<dbReference type="KEGG" id="mbry:B1812_00760"/>
<dbReference type="PANTHER" id="PTHR33446:SF2">
    <property type="entry name" value="PROTEIN TONB"/>
    <property type="match status" value="1"/>
</dbReference>
<dbReference type="Gene3D" id="3.30.1150.10">
    <property type="match status" value="1"/>
</dbReference>